<dbReference type="EMBL" id="AMQM01008592">
    <property type="status" value="NOT_ANNOTATED_CDS"/>
    <property type="molecule type" value="Genomic_DNA"/>
</dbReference>
<feature type="region of interest" description="Disordered" evidence="2">
    <location>
        <begin position="310"/>
        <end position="349"/>
    </location>
</feature>
<dbReference type="AlphaFoldDB" id="T1FJ60"/>
<organism evidence="5 6">
    <name type="scientific">Helobdella robusta</name>
    <name type="common">Californian leech</name>
    <dbReference type="NCBI Taxonomy" id="6412"/>
    <lineage>
        <taxon>Eukaryota</taxon>
        <taxon>Metazoa</taxon>
        <taxon>Spiralia</taxon>
        <taxon>Lophotrochozoa</taxon>
        <taxon>Annelida</taxon>
        <taxon>Clitellata</taxon>
        <taxon>Hirudinea</taxon>
        <taxon>Rhynchobdellida</taxon>
        <taxon>Glossiphoniidae</taxon>
        <taxon>Helobdella</taxon>
    </lineage>
</organism>
<name>T1FJ60_HELRO</name>
<protein>
    <recommendedName>
        <fullName evidence="3">ShKT domain-containing protein</fullName>
    </recommendedName>
</protein>
<dbReference type="PROSITE" id="PS51670">
    <property type="entry name" value="SHKT"/>
    <property type="match status" value="1"/>
</dbReference>
<dbReference type="PANTHER" id="PTHR20916:SF26">
    <property type="entry name" value="CYSTEINE-RICH PROTEIN 2-BINDING PROTEIN"/>
    <property type="match status" value="1"/>
</dbReference>
<keyword evidence="6" id="KW-1185">Reference proteome</keyword>
<dbReference type="GeneID" id="20208859"/>
<feature type="domain" description="ShKT" evidence="3">
    <location>
        <begin position="71"/>
        <end position="109"/>
    </location>
</feature>
<dbReference type="EMBL" id="AMQM01008593">
    <property type="status" value="NOT_ANNOTATED_CDS"/>
    <property type="molecule type" value="Genomic_DNA"/>
</dbReference>
<dbReference type="PANTHER" id="PTHR20916">
    <property type="entry name" value="CYSTEINE AND GLYCINE-RICH PROTEIN 2 BINDING PROTEIN"/>
    <property type="match status" value="1"/>
</dbReference>
<evidence type="ECO:0000313" key="5">
    <source>
        <dbReference type="EnsemblMetazoa" id="HelroP183124"/>
    </source>
</evidence>
<dbReference type="EMBL" id="AMQM01008594">
    <property type="status" value="NOT_ANNOTATED_CDS"/>
    <property type="molecule type" value="Genomic_DNA"/>
</dbReference>
<dbReference type="CTD" id="20208859"/>
<sequence>MDEKMCRNHPLPSRLESECIYGDGMTFTYRETSVKELEMYLYFNPIIVDILDGRVNNFAKIINTRSESGVCFDKSLKCSSWLGDKELDTCTMASKSHLTKLCTKTCGSCLDLLPTAVNECIFLLESTNKWKHFDPDGWSAEVTLINGSLSVPRLGRFTCKSKHWEKNYYKVVSHYDNGWSSWFAKICPFKNNSKYLWQAINKLLGNETGVENEVGSMQSADDFEKFFADKLKVTRKLTKFSILTEEQISKVVNSSPTKSCSLDPIPTHVFKEYAVGFIVYLTDIINMCLTKAVSSESDVSFDNCEVFRGSKKNNKNNNNNNNSNNDNNKNNYNIINNNNDNYDDDDEDNGEEIVSVRSSRAKAFLNANRSVEFSCQLAGEVKVKVVKADDDSDDDNDDDDDDDDDDNNDDDDDGGGDVKIVKNAECRGTLSDWNEEYCGKEGRLKLRLTGTAYIKCVSYIELNAPRRYSGIARKAVLVTTTSDLPNTFLCWVRGIVEFQDTTRTTHTNQHTLWKSIHLQRNAASCGFKNTRARQNSISNNNNSNNRDNNDGYDDDDGGGGGDDDDILLRLKVVNGRIVLDAALTTKSLPTP</sequence>
<accession>T1FJ60</accession>
<reference evidence="6" key="1">
    <citation type="submission" date="2012-12" db="EMBL/GenBank/DDBJ databases">
        <authorList>
            <person name="Hellsten U."/>
            <person name="Grimwood J."/>
            <person name="Chapman J.A."/>
            <person name="Shapiro H."/>
            <person name="Aerts A."/>
            <person name="Otillar R.P."/>
            <person name="Terry A.Y."/>
            <person name="Boore J.L."/>
            <person name="Simakov O."/>
            <person name="Marletaz F."/>
            <person name="Cho S.-J."/>
            <person name="Edsinger-Gonzales E."/>
            <person name="Havlak P."/>
            <person name="Kuo D.-H."/>
            <person name="Larsson T."/>
            <person name="Lv J."/>
            <person name="Arendt D."/>
            <person name="Savage R."/>
            <person name="Osoegawa K."/>
            <person name="de Jong P."/>
            <person name="Lindberg D.R."/>
            <person name="Seaver E.C."/>
            <person name="Weisblat D.A."/>
            <person name="Putnam N.H."/>
            <person name="Grigoriev I.V."/>
            <person name="Rokhsar D.S."/>
        </authorList>
    </citation>
    <scope>NUCLEOTIDE SEQUENCE</scope>
</reference>
<gene>
    <name evidence="5" type="primary">20208859</name>
    <name evidence="4" type="ORF">HELRODRAFT_183124</name>
</gene>
<feature type="compositionally biased region" description="Low complexity" evidence="2">
    <location>
        <begin position="315"/>
        <end position="340"/>
    </location>
</feature>
<dbReference type="EMBL" id="KB097798">
    <property type="protein sequence ID" value="ESN89842.1"/>
    <property type="molecule type" value="Genomic_DNA"/>
</dbReference>
<dbReference type="GO" id="GO:0004402">
    <property type="term" value="F:histone acetyltransferase activity"/>
    <property type="evidence" value="ECO:0000318"/>
    <property type="project" value="GO_Central"/>
</dbReference>
<evidence type="ECO:0000313" key="4">
    <source>
        <dbReference type="EMBL" id="ESN89842.1"/>
    </source>
</evidence>
<evidence type="ECO:0000256" key="2">
    <source>
        <dbReference type="SAM" id="MobiDB-lite"/>
    </source>
</evidence>
<feature type="compositionally biased region" description="Acidic residues" evidence="2">
    <location>
        <begin position="390"/>
        <end position="415"/>
    </location>
</feature>
<dbReference type="OrthoDB" id="5947018at2759"/>
<proteinExistence type="predicted"/>
<dbReference type="HOGENOM" id="CLU_461749_0_0_1"/>
<reference evidence="4 6" key="2">
    <citation type="journal article" date="2013" name="Nature">
        <title>Insights into bilaterian evolution from three spiralian genomes.</title>
        <authorList>
            <person name="Simakov O."/>
            <person name="Marletaz F."/>
            <person name="Cho S.J."/>
            <person name="Edsinger-Gonzales E."/>
            <person name="Havlak P."/>
            <person name="Hellsten U."/>
            <person name="Kuo D.H."/>
            <person name="Larsson T."/>
            <person name="Lv J."/>
            <person name="Arendt D."/>
            <person name="Savage R."/>
            <person name="Osoegawa K."/>
            <person name="de Jong P."/>
            <person name="Grimwood J."/>
            <person name="Chapman J.A."/>
            <person name="Shapiro H."/>
            <person name="Aerts A."/>
            <person name="Otillar R.P."/>
            <person name="Terry A.Y."/>
            <person name="Boore J.L."/>
            <person name="Grigoriev I.V."/>
            <person name="Lindberg D.R."/>
            <person name="Seaver E.C."/>
            <person name="Weisblat D.A."/>
            <person name="Putnam N.H."/>
            <person name="Rokhsar D.S."/>
        </authorList>
    </citation>
    <scope>NUCLEOTIDE SEQUENCE</scope>
</reference>
<dbReference type="InterPro" id="IPR003582">
    <property type="entry name" value="ShKT_dom"/>
</dbReference>
<feature type="region of interest" description="Disordered" evidence="2">
    <location>
        <begin position="386"/>
        <end position="418"/>
    </location>
</feature>
<feature type="region of interest" description="Disordered" evidence="2">
    <location>
        <begin position="533"/>
        <end position="558"/>
    </location>
</feature>
<dbReference type="KEGG" id="hro:HELRODRAFT_183124"/>
<reference evidence="5" key="3">
    <citation type="submission" date="2015-06" db="UniProtKB">
        <authorList>
            <consortium name="EnsemblMetazoa"/>
        </authorList>
    </citation>
    <scope>IDENTIFICATION</scope>
</reference>
<evidence type="ECO:0000259" key="3">
    <source>
        <dbReference type="PROSITE" id="PS51670"/>
    </source>
</evidence>
<evidence type="ECO:0000256" key="1">
    <source>
        <dbReference type="PROSITE-ProRule" id="PRU01005"/>
    </source>
</evidence>
<dbReference type="EnsemblMetazoa" id="HelroT183124">
    <property type="protein sequence ID" value="HelroP183124"/>
    <property type="gene ID" value="HelroG183124"/>
</dbReference>
<dbReference type="RefSeq" id="XP_009032072.1">
    <property type="nucleotide sequence ID" value="XM_009033824.1"/>
</dbReference>
<comment type="caution">
    <text evidence="1">Lacks conserved residue(s) required for the propagation of feature annotation.</text>
</comment>
<evidence type="ECO:0000313" key="6">
    <source>
        <dbReference type="Proteomes" id="UP000015101"/>
    </source>
</evidence>
<dbReference type="InParanoid" id="T1FJ60"/>
<dbReference type="Proteomes" id="UP000015101">
    <property type="component" value="Unassembled WGS sequence"/>
</dbReference>